<sequence>MPGVRSASTGSAAASHRRRRLISIRWTLPLCVVAPLVSGIALTSWLAFRSGQNAVEELVGKVSTEVAANIEKQVTSYLTKPSLISAAVSAEVASGNIDLQDTRQLGQDLWQLTQSDLLTNNLFYGSESGEFVYSERQDGQHRLDFVDAATDFRRIAYRTDDDGNLTETLSETDYDPRVRPWYQEAAATEGPVWSQVYIATSRADLTLTRATPVFDRSGQLEGVFGIDVYLFELSDFLRNLTVSPQGRAFIIETSGELIASSDSGKPFIEQGEEKLRLAAANSQDPLVQATASHLLAAVDDLRQIERPYTFEFELEGQKQLAYIYHLRELGVNWLIGVTIPQNDYMETIHANAQRTLAIGLVITAIASLLALAAALYIIRPIHQLNQAAHDIKDNQFNPDDLAGVIARPDEFSELASLFNDMATVVVSREQSLAEQVKQLKTEIDRHGMTGRNRDQLEALLKRAQQIRKAHADR</sequence>
<evidence type="ECO:0000256" key="1">
    <source>
        <dbReference type="ARBA" id="ARBA00004651"/>
    </source>
</evidence>
<evidence type="ECO:0000256" key="2">
    <source>
        <dbReference type="ARBA" id="ARBA00022475"/>
    </source>
</evidence>
<keyword evidence="5 6" id="KW-0472">Membrane</keyword>
<accession>A0A8J7DEJ1</accession>
<comment type="subcellular location">
    <subcellularLocation>
        <location evidence="1">Cell membrane</location>
        <topology evidence="1">Multi-pass membrane protein</topology>
    </subcellularLocation>
</comment>
<dbReference type="CDD" id="cd06225">
    <property type="entry name" value="HAMP"/>
    <property type="match status" value="1"/>
</dbReference>
<evidence type="ECO:0000256" key="4">
    <source>
        <dbReference type="ARBA" id="ARBA00022989"/>
    </source>
</evidence>
<feature type="domain" description="HAMP" evidence="7">
    <location>
        <begin position="375"/>
        <end position="430"/>
    </location>
</feature>
<dbReference type="CDD" id="cd18774">
    <property type="entry name" value="PDC2_HK_sensor"/>
    <property type="match status" value="1"/>
</dbReference>
<dbReference type="RefSeq" id="WP_193911165.1">
    <property type="nucleotide sequence ID" value="NZ_JADEXG010000069.1"/>
</dbReference>
<evidence type="ECO:0000256" key="5">
    <source>
        <dbReference type="ARBA" id="ARBA00023136"/>
    </source>
</evidence>
<proteinExistence type="predicted"/>
<keyword evidence="9" id="KW-1185">Reference proteome</keyword>
<dbReference type="PROSITE" id="PS50885">
    <property type="entry name" value="HAMP"/>
    <property type="match status" value="1"/>
</dbReference>
<protein>
    <submittedName>
        <fullName evidence="8">HAMP domain-containing protein</fullName>
    </submittedName>
</protein>
<evidence type="ECO:0000256" key="3">
    <source>
        <dbReference type="ARBA" id="ARBA00022692"/>
    </source>
</evidence>
<dbReference type="Pfam" id="PF00672">
    <property type="entry name" value="HAMP"/>
    <property type="match status" value="1"/>
</dbReference>
<evidence type="ECO:0000259" key="7">
    <source>
        <dbReference type="PROSITE" id="PS50885"/>
    </source>
</evidence>
<organism evidence="8 9">
    <name type="scientific">Vasconcelosia minhoensis LEGE 07310</name>
    <dbReference type="NCBI Taxonomy" id="915328"/>
    <lineage>
        <taxon>Bacteria</taxon>
        <taxon>Bacillati</taxon>
        <taxon>Cyanobacteriota</taxon>
        <taxon>Cyanophyceae</taxon>
        <taxon>Nodosilineales</taxon>
        <taxon>Cymatolegaceae</taxon>
        <taxon>Vasconcelosia</taxon>
        <taxon>Vasconcelosia minhoensis</taxon>
    </lineage>
</organism>
<dbReference type="GO" id="GO:0005886">
    <property type="term" value="C:plasma membrane"/>
    <property type="evidence" value="ECO:0007669"/>
    <property type="project" value="UniProtKB-SubCell"/>
</dbReference>
<dbReference type="InterPro" id="IPR029151">
    <property type="entry name" value="Sensor-like_sf"/>
</dbReference>
<dbReference type="AlphaFoldDB" id="A0A8J7DEJ1"/>
<evidence type="ECO:0000313" key="8">
    <source>
        <dbReference type="EMBL" id="MBE9079823.1"/>
    </source>
</evidence>
<keyword evidence="3 6" id="KW-0812">Transmembrane</keyword>
<dbReference type="Pfam" id="PF02743">
    <property type="entry name" value="dCache_1"/>
    <property type="match status" value="1"/>
</dbReference>
<evidence type="ECO:0000313" key="9">
    <source>
        <dbReference type="Proteomes" id="UP000636505"/>
    </source>
</evidence>
<name>A0A8J7DEJ1_9CYAN</name>
<dbReference type="CDD" id="cd12913">
    <property type="entry name" value="PDC1_MCP_like"/>
    <property type="match status" value="1"/>
</dbReference>
<feature type="transmembrane region" description="Helical" evidence="6">
    <location>
        <begin position="356"/>
        <end position="378"/>
    </location>
</feature>
<keyword evidence="2" id="KW-1003">Cell membrane</keyword>
<feature type="transmembrane region" description="Helical" evidence="6">
    <location>
        <begin position="26"/>
        <end position="48"/>
    </location>
</feature>
<dbReference type="GO" id="GO:0007165">
    <property type="term" value="P:signal transduction"/>
    <property type="evidence" value="ECO:0007669"/>
    <property type="project" value="InterPro"/>
</dbReference>
<gene>
    <name evidence="8" type="ORF">IQ241_21425</name>
</gene>
<evidence type="ECO:0000256" key="6">
    <source>
        <dbReference type="SAM" id="Phobius"/>
    </source>
</evidence>
<dbReference type="SMART" id="SM00304">
    <property type="entry name" value="HAMP"/>
    <property type="match status" value="1"/>
</dbReference>
<dbReference type="EMBL" id="JADEXG010000069">
    <property type="protein sequence ID" value="MBE9079823.1"/>
    <property type="molecule type" value="Genomic_DNA"/>
</dbReference>
<dbReference type="Gene3D" id="3.30.450.20">
    <property type="entry name" value="PAS domain"/>
    <property type="match status" value="1"/>
</dbReference>
<dbReference type="Gene3D" id="6.10.340.10">
    <property type="match status" value="1"/>
</dbReference>
<dbReference type="Proteomes" id="UP000636505">
    <property type="component" value="Unassembled WGS sequence"/>
</dbReference>
<reference evidence="8" key="1">
    <citation type="submission" date="2020-10" db="EMBL/GenBank/DDBJ databases">
        <authorList>
            <person name="Castelo-Branco R."/>
            <person name="Eusebio N."/>
            <person name="Adriana R."/>
            <person name="Vieira A."/>
            <person name="Brugerolle De Fraissinette N."/>
            <person name="Rezende De Castro R."/>
            <person name="Schneider M.P."/>
            <person name="Vasconcelos V."/>
            <person name="Leao P.N."/>
        </authorList>
    </citation>
    <scope>NUCLEOTIDE SEQUENCE</scope>
    <source>
        <strain evidence="8">LEGE 07310</strain>
    </source>
</reference>
<keyword evidence="4 6" id="KW-1133">Transmembrane helix</keyword>
<dbReference type="SUPFAM" id="SSF103190">
    <property type="entry name" value="Sensory domain-like"/>
    <property type="match status" value="1"/>
</dbReference>
<comment type="caution">
    <text evidence="8">The sequence shown here is derived from an EMBL/GenBank/DDBJ whole genome shotgun (WGS) entry which is preliminary data.</text>
</comment>
<dbReference type="InterPro" id="IPR033479">
    <property type="entry name" value="dCache_1"/>
</dbReference>
<dbReference type="InterPro" id="IPR003660">
    <property type="entry name" value="HAMP_dom"/>
</dbReference>